<dbReference type="RefSeq" id="WP_008570718.1">
    <property type="nucleotide sequence ID" value="NZ_CP065721.1"/>
</dbReference>
<dbReference type="AlphaFoldDB" id="A0A8E2QDZ5"/>
<name>A0A8E2QDZ5_9GAMM</name>
<evidence type="ECO:0000313" key="2">
    <source>
        <dbReference type="EMBL" id="PNF76230.1"/>
    </source>
</evidence>
<dbReference type="Pfam" id="PF06568">
    <property type="entry name" value="YjiS-like"/>
    <property type="match status" value="1"/>
</dbReference>
<comment type="caution">
    <text evidence="2">The sequence shown here is derived from an EMBL/GenBank/DDBJ whole genome shotgun (WGS) entry which is preliminary data.</text>
</comment>
<gene>
    <name evidence="2" type="ORF">CXK95_12565</name>
</gene>
<reference evidence="2 3" key="1">
    <citation type="submission" date="2018-01" db="EMBL/GenBank/DDBJ databases">
        <title>Denitrification phenotypes of diverse strains of Pseudomonas stutzeri.</title>
        <authorList>
            <person name="Milligan D.A."/>
            <person name="Bergaust L."/>
            <person name="Bakken L.R."/>
            <person name="Frostegard A."/>
        </authorList>
    </citation>
    <scope>NUCLEOTIDE SEQUENCE [LARGE SCALE GENOMIC DNA]</scope>
    <source>
        <strain evidence="2 3">DSM 50238</strain>
    </source>
</reference>
<feature type="domain" description="YjiS-like" evidence="1">
    <location>
        <begin position="29"/>
        <end position="64"/>
    </location>
</feature>
<evidence type="ECO:0000313" key="3">
    <source>
        <dbReference type="Proteomes" id="UP000235881"/>
    </source>
</evidence>
<sequence length="78" mass="9429">MKTHDNASILRHLPTPRRLAWSTLLRDGWRQLRRWQELARQRRQLASMSDAMLKDIGYSRADIEQEASRPFWDDPLRR</sequence>
<dbReference type="InterPro" id="IPR009506">
    <property type="entry name" value="YjiS-like"/>
</dbReference>
<dbReference type="EMBL" id="POUK01000004">
    <property type="protein sequence ID" value="PNF76230.1"/>
    <property type="molecule type" value="Genomic_DNA"/>
</dbReference>
<keyword evidence="3" id="KW-1185">Reference proteome</keyword>
<dbReference type="Proteomes" id="UP000235881">
    <property type="component" value="Unassembled WGS sequence"/>
</dbReference>
<proteinExistence type="predicted"/>
<evidence type="ECO:0000259" key="1">
    <source>
        <dbReference type="Pfam" id="PF06568"/>
    </source>
</evidence>
<accession>A0A8E2QDZ5</accession>
<organism evidence="2 3">
    <name type="scientific">Stutzerimonas degradans</name>
    <dbReference type="NCBI Taxonomy" id="2968968"/>
    <lineage>
        <taxon>Bacteria</taxon>
        <taxon>Pseudomonadati</taxon>
        <taxon>Pseudomonadota</taxon>
        <taxon>Gammaproteobacteria</taxon>
        <taxon>Pseudomonadales</taxon>
        <taxon>Pseudomonadaceae</taxon>
        <taxon>Stutzerimonas</taxon>
    </lineage>
</organism>
<protein>
    <submittedName>
        <fullName evidence="2">DUF1127 domain-containing protein</fullName>
    </submittedName>
</protein>